<evidence type="ECO:0000259" key="1">
    <source>
        <dbReference type="Pfam" id="PF14582"/>
    </source>
</evidence>
<reference evidence="2" key="1">
    <citation type="journal article" date="2021" name="PeerJ">
        <title>Extensive microbial diversity within the chicken gut microbiome revealed by metagenomics and culture.</title>
        <authorList>
            <person name="Gilroy R."/>
            <person name="Ravi A."/>
            <person name="Getino M."/>
            <person name="Pursley I."/>
            <person name="Horton D.L."/>
            <person name="Alikhan N.F."/>
            <person name="Baker D."/>
            <person name="Gharbi K."/>
            <person name="Hall N."/>
            <person name="Watson M."/>
            <person name="Adriaenssens E.M."/>
            <person name="Foster-Nyarko E."/>
            <person name="Jarju S."/>
            <person name="Secka A."/>
            <person name="Antonio M."/>
            <person name="Oren A."/>
            <person name="Chaudhuri R.R."/>
            <person name="La Ragione R."/>
            <person name="Hildebrand F."/>
            <person name="Pallen M.J."/>
        </authorList>
    </citation>
    <scope>NUCLEOTIDE SEQUENCE</scope>
    <source>
        <strain evidence="2">5032</strain>
    </source>
</reference>
<name>A0A9D2KPX5_9BACT</name>
<dbReference type="PANTHER" id="PTHR37523">
    <property type="entry name" value="METALLOPHOSPHOESTERASE"/>
    <property type="match status" value="1"/>
</dbReference>
<comment type="caution">
    <text evidence="2">The sequence shown here is derived from an EMBL/GenBank/DDBJ whole genome shotgun (WGS) entry which is preliminary data.</text>
</comment>
<reference evidence="2" key="2">
    <citation type="submission" date="2021-04" db="EMBL/GenBank/DDBJ databases">
        <authorList>
            <person name="Gilroy R."/>
        </authorList>
    </citation>
    <scope>NUCLEOTIDE SEQUENCE</scope>
    <source>
        <strain evidence="2">5032</strain>
    </source>
</reference>
<organism evidence="2 3">
    <name type="scientific">Candidatus Desulfovibrio intestinavium</name>
    <dbReference type="NCBI Taxonomy" id="2838534"/>
    <lineage>
        <taxon>Bacteria</taxon>
        <taxon>Pseudomonadati</taxon>
        <taxon>Thermodesulfobacteriota</taxon>
        <taxon>Desulfovibrionia</taxon>
        <taxon>Desulfovibrionales</taxon>
        <taxon>Desulfovibrionaceae</taxon>
        <taxon>Desulfovibrio</taxon>
    </lineage>
</organism>
<gene>
    <name evidence="2" type="ORF">H9784_06645</name>
</gene>
<proteinExistence type="predicted"/>
<accession>A0A9D2KPX5</accession>
<dbReference type="Proteomes" id="UP000823821">
    <property type="component" value="Unassembled WGS sequence"/>
</dbReference>
<dbReference type="SUPFAM" id="SSF56300">
    <property type="entry name" value="Metallo-dependent phosphatases"/>
    <property type="match status" value="1"/>
</dbReference>
<dbReference type="InterPro" id="IPR029461">
    <property type="entry name" value="TT1561-like"/>
</dbReference>
<dbReference type="PANTHER" id="PTHR37523:SF1">
    <property type="entry name" value="CALCINEURIN-LIKE PHOSPHOESTERASE DOMAIN-CONTAINING PROTEIN"/>
    <property type="match status" value="1"/>
</dbReference>
<evidence type="ECO:0000313" key="3">
    <source>
        <dbReference type="Proteomes" id="UP000823821"/>
    </source>
</evidence>
<feature type="domain" description="Metallophosphoesterase TT1561-like" evidence="1">
    <location>
        <begin position="139"/>
        <end position="218"/>
    </location>
</feature>
<dbReference type="Gene3D" id="3.60.21.10">
    <property type="match status" value="1"/>
</dbReference>
<dbReference type="EMBL" id="DWZD01000040">
    <property type="protein sequence ID" value="HJA79227.1"/>
    <property type="molecule type" value="Genomic_DNA"/>
</dbReference>
<dbReference type="InterPro" id="IPR029052">
    <property type="entry name" value="Metallo-depent_PP-like"/>
</dbReference>
<evidence type="ECO:0000313" key="2">
    <source>
        <dbReference type="EMBL" id="HJA79227.1"/>
    </source>
</evidence>
<protein>
    <submittedName>
        <fullName evidence="2">Metallophosphoesterase family protein</fullName>
    </submittedName>
</protein>
<dbReference type="Pfam" id="PF14582">
    <property type="entry name" value="Metallophos_3"/>
    <property type="match status" value="1"/>
</dbReference>
<sequence length="231" mass="25241">MSSLPKQDYLWIAVGDIHDDVANFARIPELAQADGIIVTGDLTITGGAKQAELVMEALWRHCPVVWAQIGNMDRPEVDEWLREKGCNLHTSVCELTPDIAVFGVGGSTFTPFGTPSEFPESSFAEWLQASWRRARVYPHAILVSHNPPKGTACDVIPDDVHVGSTAVREFLEDAQPEICLCGHIHEARGIDRVGRTLVVNPGALAQGGYVLVRCNDGQLSVELCRLDDQDS</sequence>
<dbReference type="AlphaFoldDB" id="A0A9D2KPX5"/>